<feature type="transmembrane region" description="Helical" evidence="6">
    <location>
        <begin position="143"/>
        <end position="162"/>
    </location>
</feature>
<dbReference type="PIRSF" id="PIRSF006060">
    <property type="entry name" value="AA_transporter"/>
    <property type="match status" value="1"/>
</dbReference>
<dbReference type="Proteomes" id="UP000237481">
    <property type="component" value="Unassembled WGS sequence"/>
</dbReference>
<name>A0A2S4L8U0_9HYPO</name>
<feature type="transmembrane region" description="Helical" evidence="6">
    <location>
        <begin position="272"/>
        <end position="299"/>
    </location>
</feature>
<feature type="transmembrane region" description="Helical" evidence="6">
    <location>
        <begin position="220"/>
        <end position="241"/>
    </location>
</feature>
<dbReference type="GO" id="GO:0016020">
    <property type="term" value="C:membrane"/>
    <property type="evidence" value="ECO:0007669"/>
    <property type="project" value="UniProtKB-SubCell"/>
</dbReference>
<feature type="transmembrane region" description="Helical" evidence="6">
    <location>
        <begin position="378"/>
        <end position="403"/>
    </location>
</feature>
<reference evidence="7 8" key="1">
    <citation type="submission" date="2018-01" db="EMBL/GenBank/DDBJ databases">
        <title>Harnessing the power of phylogenomics to disentangle the directionality and signatures of interkingdom host jumping in the parasitic fungal genus Tolypocladium.</title>
        <authorList>
            <person name="Quandt C.A."/>
            <person name="Patterson W."/>
            <person name="Spatafora J.W."/>
        </authorList>
    </citation>
    <scope>NUCLEOTIDE SEQUENCE [LARGE SCALE GENOMIC DNA]</scope>
    <source>
        <strain evidence="7 8">NRBC 100945</strain>
    </source>
</reference>
<dbReference type="EMBL" id="PKSG01000095">
    <property type="protein sequence ID" value="POR38852.1"/>
    <property type="molecule type" value="Genomic_DNA"/>
</dbReference>
<feature type="transmembrane region" description="Helical" evidence="6">
    <location>
        <begin position="77"/>
        <end position="102"/>
    </location>
</feature>
<dbReference type="PANTHER" id="PTHR45649">
    <property type="entry name" value="AMINO-ACID PERMEASE BAT1"/>
    <property type="match status" value="1"/>
</dbReference>
<organism evidence="7 8">
    <name type="scientific">Tolypocladium paradoxum</name>
    <dbReference type="NCBI Taxonomy" id="94208"/>
    <lineage>
        <taxon>Eukaryota</taxon>
        <taxon>Fungi</taxon>
        <taxon>Dikarya</taxon>
        <taxon>Ascomycota</taxon>
        <taxon>Pezizomycotina</taxon>
        <taxon>Sordariomycetes</taxon>
        <taxon>Hypocreomycetidae</taxon>
        <taxon>Hypocreales</taxon>
        <taxon>Ophiocordycipitaceae</taxon>
        <taxon>Tolypocladium</taxon>
    </lineage>
</organism>
<keyword evidence="5 6" id="KW-0472">Membrane</keyword>
<protein>
    <submittedName>
        <fullName evidence="7">Choline transport protein</fullName>
    </submittedName>
</protein>
<sequence length="462" mass="49597">TWIALAGSIGLILPSGGSVAILYGFIFCVLSCFCVAASLGELSAIWPTAGGQYHVVFALCTEKWKNPASFVVGWTNIAGWLVVVTVQGYFGAQFISAAAVVASNGTYEITAARTYGVFLAILTFTTAVNIWENKILGKWNDAALYWSILGVIVIGVVLLSMSEKADAEFVFTSFQNQTGWPDGMSWILGLLQSALSVIGYDVVLHMTEEMPNPARDSPRAMIYGIAVGGVTGSLFILVILFCLGNPEAILATATGMPIVEMILQATKSRVAATILSLMLGICFVNGSSASITSASRLLYATAPCFERLSEPFCSAVFNVCFGLLYLGPTVAFSAYVASCTIFLDISYAFPIIVFLIRGRKVLGEHQTERTHFKMGQRWGLAVNAIATFYLVVTSVFFCFPIAIPVSGSDMMLVAMYWLTYGKTFLGPGFDVIVAQTQGVTAVRVPTPQSSREGKSEKGTVVH</sequence>
<dbReference type="OrthoDB" id="4476201at2759"/>
<dbReference type="Gene3D" id="1.20.1740.10">
    <property type="entry name" value="Amino acid/polyamine transporter I"/>
    <property type="match status" value="1"/>
</dbReference>
<evidence type="ECO:0000256" key="5">
    <source>
        <dbReference type="ARBA" id="ARBA00023136"/>
    </source>
</evidence>
<evidence type="ECO:0000256" key="4">
    <source>
        <dbReference type="ARBA" id="ARBA00022989"/>
    </source>
</evidence>
<dbReference type="Pfam" id="PF13520">
    <property type="entry name" value="AA_permease_2"/>
    <property type="match status" value="1"/>
</dbReference>
<comment type="caution">
    <text evidence="7">The sequence shown here is derived from an EMBL/GenBank/DDBJ whole genome shotgun (WGS) entry which is preliminary data.</text>
</comment>
<evidence type="ECO:0000256" key="1">
    <source>
        <dbReference type="ARBA" id="ARBA00004141"/>
    </source>
</evidence>
<evidence type="ECO:0000313" key="8">
    <source>
        <dbReference type="Proteomes" id="UP000237481"/>
    </source>
</evidence>
<gene>
    <name evidence="7" type="ORF">TPAR_00936</name>
</gene>
<evidence type="ECO:0000256" key="6">
    <source>
        <dbReference type="SAM" id="Phobius"/>
    </source>
</evidence>
<dbReference type="STRING" id="94208.A0A2S4L8U0"/>
<evidence type="ECO:0000313" key="7">
    <source>
        <dbReference type="EMBL" id="POR38852.1"/>
    </source>
</evidence>
<accession>A0A2S4L8U0</accession>
<proteinExistence type="predicted"/>
<evidence type="ECO:0000256" key="2">
    <source>
        <dbReference type="ARBA" id="ARBA00022448"/>
    </source>
</evidence>
<comment type="subcellular location">
    <subcellularLocation>
        <location evidence="1">Membrane</location>
        <topology evidence="1">Multi-pass membrane protein</topology>
    </subcellularLocation>
</comment>
<keyword evidence="4 6" id="KW-1133">Transmembrane helix</keyword>
<feature type="transmembrane region" description="Helical" evidence="6">
    <location>
        <begin position="114"/>
        <end position="131"/>
    </location>
</feature>
<keyword evidence="2" id="KW-0813">Transport</keyword>
<feature type="transmembrane region" description="Helical" evidence="6">
    <location>
        <begin position="334"/>
        <end position="357"/>
    </location>
</feature>
<dbReference type="GO" id="GO:0022857">
    <property type="term" value="F:transmembrane transporter activity"/>
    <property type="evidence" value="ECO:0007669"/>
    <property type="project" value="InterPro"/>
</dbReference>
<evidence type="ECO:0000256" key="3">
    <source>
        <dbReference type="ARBA" id="ARBA00022692"/>
    </source>
</evidence>
<keyword evidence="3 6" id="KW-0812">Transmembrane</keyword>
<feature type="non-terminal residue" evidence="7">
    <location>
        <position position="1"/>
    </location>
</feature>
<keyword evidence="8" id="KW-1185">Reference proteome</keyword>
<dbReference type="AlphaFoldDB" id="A0A2S4L8U0"/>
<dbReference type="InterPro" id="IPR002293">
    <property type="entry name" value="AA/rel_permease1"/>
</dbReference>
<dbReference type="PANTHER" id="PTHR45649:SF14">
    <property type="entry name" value="GABA PERMEASE"/>
    <property type="match status" value="1"/>
</dbReference>